<dbReference type="SUPFAM" id="SSF56300">
    <property type="entry name" value="Metallo-dependent phosphatases"/>
    <property type="match status" value="1"/>
</dbReference>
<keyword evidence="3" id="KW-1185">Reference proteome</keyword>
<proteinExistence type="predicted"/>
<dbReference type="EMBL" id="BMIK01000018">
    <property type="protein sequence ID" value="GGC42198.1"/>
    <property type="molecule type" value="Genomic_DNA"/>
</dbReference>
<dbReference type="RefSeq" id="WP_188753048.1">
    <property type="nucleotide sequence ID" value="NZ_BMIK01000018.1"/>
</dbReference>
<reference evidence="3" key="1">
    <citation type="journal article" date="2019" name="Int. J. Syst. Evol. Microbiol.">
        <title>The Global Catalogue of Microorganisms (GCM) 10K type strain sequencing project: providing services to taxonomists for standard genome sequencing and annotation.</title>
        <authorList>
            <consortium name="The Broad Institute Genomics Platform"/>
            <consortium name="The Broad Institute Genome Sequencing Center for Infectious Disease"/>
            <person name="Wu L."/>
            <person name="Ma J."/>
        </authorList>
    </citation>
    <scope>NUCLEOTIDE SEQUENCE [LARGE SCALE GENOMIC DNA]</scope>
    <source>
        <strain evidence="3">CGMCC 1.15342</strain>
    </source>
</reference>
<evidence type="ECO:0000313" key="3">
    <source>
        <dbReference type="Proteomes" id="UP000597338"/>
    </source>
</evidence>
<accession>A0ABQ1ML70</accession>
<dbReference type="Proteomes" id="UP000597338">
    <property type="component" value="Unassembled WGS sequence"/>
</dbReference>
<dbReference type="CDD" id="cd07379">
    <property type="entry name" value="MPP_239FB"/>
    <property type="match status" value="1"/>
</dbReference>
<dbReference type="InterPro" id="IPR051693">
    <property type="entry name" value="UPF0046_metallophosphoest"/>
</dbReference>
<comment type="caution">
    <text evidence="2">The sequence shown here is derived from an EMBL/GenBank/DDBJ whole genome shotgun (WGS) entry which is preliminary data.</text>
</comment>
<name>A0ABQ1ML70_9SPHI</name>
<feature type="domain" description="Calcineurin-like phosphoesterase" evidence="1">
    <location>
        <begin position="1"/>
        <end position="175"/>
    </location>
</feature>
<sequence length="226" mass="26213">MKITIISDTHGQHRSLKLPKGDMLIHAGDVSKRGHPVEIEDFLDWFSKQKFTFKVFIAGNHDFFFEQAHPRIIEQMIPKGVVYLNDSSCEIEGLKLWGSPITPWFNNWAFNRERGAEIKPHWDLIPIDTDILITHGPPFGILDETVYSKRTGCEELLLKVYQVKPKLHVFGHIHEDYGQYTKGDTTFVNASVLDDRYQLMHQPVLLNLERKAKIHHKMSVKEKSIQ</sequence>
<dbReference type="Pfam" id="PF00149">
    <property type="entry name" value="Metallophos"/>
    <property type="match status" value="1"/>
</dbReference>
<evidence type="ECO:0000313" key="2">
    <source>
        <dbReference type="EMBL" id="GGC42198.1"/>
    </source>
</evidence>
<dbReference type="InterPro" id="IPR004843">
    <property type="entry name" value="Calcineurin-like_PHP"/>
</dbReference>
<protein>
    <recommendedName>
        <fullName evidence="1">Calcineurin-like phosphoesterase domain-containing protein</fullName>
    </recommendedName>
</protein>
<evidence type="ECO:0000259" key="1">
    <source>
        <dbReference type="Pfam" id="PF00149"/>
    </source>
</evidence>
<dbReference type="Gene3D" id="3.60.21.10">
    <property type="match status" value="1"/>
</dbReference>
<gene>
    <name evidence="2" type="ORF">GCM10011386_37950</name>
</gene>
<dbReference type="InterPro" id="IPR029052">
    <property type="entry name" value="Metallo-depent_PP-like"/>
</dbReference>
<dbReference type="PANTHER" id="PTHR12905:SF0">
    <property type="entry name" value="CALCINEURIN-LIKE PHOSPHOESTERASE DOMAIN-CONTAINING PROTEIN"/>
    <property type="match status" value="1"/>
</dbReference>
<dbReference type="PANTHER" id="PTHR12905">
    <property type="entry name" value="METALLOPHOSPHOESTERASE"/>
    <property type="match status" value="1"/>
</dbReference>
<organism evidence="2 3">
    <name type="scientific">Parapedobacter defluvii</name>
    <dbReference type="NCBI Taxonomy" id="2045106"/>
    <lineage>
        <taxon>Bacteria</taxon>
        <taxon>Pseudomonadati</taxon>
        <taxon>Bacteroidota</taxon>
        <taxon>Sphingobacteriia</taxon>
        <taxon>Sphingobacteriales</taxon>
        <taxon>Sphingobacteriaceae</taxon>
        <taxon>Parapedobacter</taxon>
    </lineage>
</organism>